<dbReference type="PROSITE" id="PS51154">
    <property type="entry name" value="MACRO"/>
    <property type="match status" value="1"/>
</dbReference>
<dbReference type="InterPro" id="IPR043472">
    <property type="entry name" value="Macro_dom-like"/>
</dbReference>
<protein>
    <recommendedName>
        <fullName evidence="2">Macro domain-containing protein</fullName>
    </recommendedName>
</protein>
<dbReference type="PANTHER" id="PTHR11106:SF27">
    <property type="entry name" value="MACRO DOMAIN-CONTAINING PROTEIN"/>
    <property type="match status" value="1"/>
</dbReference>
<proteinExistence type="predicted"/>
<evidence type="ECO:0000313" key="4">
    <source>
        <dbReference type="Proteomes" id="UP000567179"/>
    </source>
</evidence>
<dbReference type="EMBL" id="JAACJJ010000014">
    <property type="protein sequence ID" value="KAF5327162.1"/>
    <property type="molecule type" value="Genomic_DNA"/>
</dbReference>
<dbReference type="PANTHER" id="PTHR11106">
    <property type="entry name" value="GANGLIOSIDE INDUCED DIFFERENTIATION ASSOCIATED PROTEIN 2-RELATED"/>
    <property type="match status" value="1"/>
</dbReference>
<dbReference type="Pfam" id="PF01661">
    <property type="entry name" value="Macro"/>
    <property type="match status" value="1"/>
</dbReference>
<feature type="region of interest" description="Disordered" evidence="1">
    <location>
        <begin position="1"/>
        <end position="53"/>
    </location>
</feature>
<dbReference type="CDD" id="cd02908">
    <property type="entry name" value="Macro_OAADPr_deacetylase"/>
    <property type="match status" value="1"/>
</dbReference>
<gene>
    <name evidence="3" type="ORF">D9619_004541</name>
</gene>
<comment type="caution">
    <text evidence="3">The sequence shown here is derived from an EMBL/GenBank/DDBJ whole genome shotgun (WGS) entry which is preliminary data.</text>
</comment>
<reference evidence="3 4" key="1">
    <citation type="journal article" date="2020" name="ISME J.">
        <title>Uncovering the hidden diversity of litter-decomposition mechanisms in mushroom-forming fungi.</title>
        <authorList>
            <person name="Floudas D."/>
            <person name="Bentzer J."/>
            <person name="Ahren D."/>
            <person name="Johansson T."/>
            <person name="Persson P."/>
            <person name="Tunlid A."/>
        </authorList>
    </citation>
    <scope>NUCLEOTIDE SEQUENCE [LARGE SCALE GENOMIC DNA]</scope>
    <source>
        <strain evidence="3 4">CBS 101986</strain>
    </source>
</reference>
<dbReference type="SUPFAM" id="SSF52949">
    <property type="entry name" value="Macro domain-like"/>
    <property type="match status" value="1"/>
</dbReference>
<organism evidence="3 4">
    <name type="scientific">Psilocybe cf. subviscida</name>
    <dbReference type="NCBI Taxonomy" id="2480587"/>
    <lineage>
        <taxon>Eukaryota</taxon>
        <taxon>Fungi</taxon>
        <taxon>Dikarya</taxon>
        <taxon>Basidiomycota</taxon>
        <taxon>Agaricomycotina</taxon>
        <taxon>Agaricomycetes</taxon>
        <taxon>Agaricomycetidae</taxon>
        <taxon>Agaricales</taxon>
        <taxon>Agaricineae</taxon>
        <taxon>Strophariaceae</taxon>
        <taxon>Psilocybe</taxon>
    </lineage>
</organism>
<feature type="region of interest" description="Disordered" evidence="1">
    <location>
        <begin position="262"/>
        <end position="282"/>
    </location>
</feature>
<dbReference type="AlphaFoldDB" id="A0A8H5F882"/>
<evidence type="ECO:0000313" key="3">
    <source>
        <dbReference type="EMBL" id="KAF5327162.1"/>
    </source>
</evidence>
<feature type="domain" description="Macro" evidence="2">
    <location>
        <begin position="78"/>
        <end position="260"/>
    </location>
</feature>
<keyword evidence="4" id="KW-1185">Reference proteome</keyword>
<dbReference type="Gene3D" id="3.40.220.10">
    <property type="entry name" value="Leucine Aminopeptidase, subunit E, domain 1"/>
    <property type="match status" value="1"/>
</dbReference>
<dbReference type="SMART" id="SM00506">
    <property type="entry name" value="A1pp"/>
    <property type="match status" value="1"/>
</dbReference>
<dbReference type="InterPro" id="IPR002589">
    <property type="entry name" value="Macro_dom"/>
</dbReference>
<evidence type="ECO:0000256" key="1">
    <source>
        <dbReference type="SAM" id="MobiDB-lite"/>
    </source>
</evidence>
<dbReference type="Proteomes" id="UP000567179">
    <property type="component" value="Unassembled WGS sequence"/>
</dbReference>
<accession>A0A8H5F882</accession>
<dbReference type="OrthoDB" id="6077599at2759"/>
<feature type="compositionally biased region" description="Low complexity" evidence="1">
    <location>
        <begin position="30"/>
        <end position="42"/>
    </location>
</feature>
<feature type="compositionally biased region" description="Polar residues" evidence="1">
    <location>
        <begin position="1"/>
        <end position="21"/>
    </location>
</feature>
<name>A0A8H5F882_9AGAR</name>
<dbReference type="NCBIfam" id="NF001664">
    <property type="entry name" value="PRK00431.1-6"/>
    <property type="match status" value="1"/>
</dbReference>
<sequence>MGSSQSRSRQRNTGRMNNSQGPRLEDENSDSSTSDSEGSEMGSEIEESPTRYNSGLKEIKTIGKFYEEKVLKAPKEGSALHPASAAYLERVSLFQGDITRLELDGIVNAANRSLLGGGGVDGAIHSVAGPGLLEECRGLNGCLTGESKMTRGYNLPAQYVIHTVGPVYSSTGVDVKAAQLASCYQTSLEVAVENGLRHIAFPSISTGIYSYPIVDATRIALDTVRTYLDSEKGNKLERVVFVVWSDSDLATYESLIPEYFPPVDESKDSTAVPEKATTSESS</sequence>
<evidence type="ECO:0000259" key="2">
    <source>
        <dbReference type="PROSITE" id="PS51154"/>
    </source>
</evidence>